<feature type="transmembrane region" description="Helical" evidence="6">
    <location>
        <begin position="359"/>
        <end position="378"/>
    </location>
</feature>
<evidence type="ECO:0000256" key="3">
    <source>
        <dbReference type="ARBA" id="ARBA00022692"/>
    </source>
</evidence>
<evidence type="ECO:0000256" key="2">
    <source>
        <dbReference type="ARBA" id="ARBA00022448"/>
    </source>
</evidence>
<feature type="transmembrane region" description="Helical" evidence="6">
    <location>
        <begin position="7"/>
        <end position="27"/>
    </location>
</feature>
<evidence type="ECO:0000256" key="6">
    <source>
        <dbReference type="SAM" id="Phobius"/>
    </source>
</evidence>
<feature type="transmembrane region" description="Helical" evidence="6">
    <location>
        <begin position="160"/>
        <end position="182"/>
    </location>
</feature>
<dbReference type="Gene3D" id="1.20.1250.20">
    <property type="entry name" value="MFS general substrate transporter like domains"/>
    <property type="match status" value="2"/>
</dbReference>
<reference evidence="8 9" key="1">
    <citation type="submission" date="2018-06" db="EMBL/GenBank/DDBJ databases">
        <authorList>
            <consortium name="Pathogen Informatics"/>
            <person name="Doyle S."/>
        </authorList>
    </citation>
    <scope>NUCLEOTIDE SEQUENCE [LARGE SCALE GENOMIC DNA]</scope>
    <source>
        <strain evidence="9">NCTC 11048</strain>
    </source>
</reference>
<accession>A0A380G5T2</accession>
<feature type="transmembrane region" description="Helical" evidence="6">
    <location>
        <begin position="271"/>
        <end position="291"/>
    </location>
</feature>
<dbReference type="CDD" id="cd17339">
    <property type="entry name" value="MFS_NIMT_CynX_like"/>
    <property type="match status" value="1"/>
</dbReference>
<organism evidence="8 9">
    <name type="scientific">Staphylococcus intermedius NCTC 11048</name>
    <dbReference type="NCBI Taxonomy" id="1141106"/>
    <lineage>
        <taxon>Bacteria</taxon>
        <taxon>Bacillati</taxon>
        <taxon>Bacillota</taxon>
        <taxon>Bacilli</taxon>
        <taxon>Bacillales</taxon>
        <taxon>Staphylococcaceae</taxon>
        <taxon>Staphylococcus</taxon>
        <taxon>Staphylococcus intermedius group</taxon>
    </lineage>
</organism>
<feature type="domain" description="Major facilitator superfamily (MFS) profile" evidence="7">
    <location>
        <begin position="8"/>
        <end position="381"/>
    </location>
</feature>
<dbReference type="GO" id="GO:0022857">
    <property type="term" value="F:transmembrane transporter activity"/>
    <property type="evidence" value="ECO:0007669"/>
    <property type="project" value="InterPro"/>
</dbReference>
<dbReference type="InterPro" id="IPR052524">
    <property type="entry name" value="MFS_Cyanate_Porter"/>
</dbReference>
<evidence type="ECO:0000313" key="9">
    <source>
        <dbReference type="Proteomes" id="UP000255549"/>
    </source>
</evidence>
<dbReference type="InterPro" id="IPR020846">
    <property type="entry name" value="MFS_dom"/>
</dbReference>
<feature type="transmembrane region" description="Helical" evidence="6">
    <location>
        <begin position="245"/>
        <end position="264"/>
    </location>
</feature>
<evidence type="ECO:0000256" key="4">
    <source>
        <dbReference type="ARBA" id="ARBA00022989"/>
    </source>
</evidence>
<name>A0A380G5T2_STAIN</name>
<dbReference type="SUPFAM" id="SSF103473">
    <property type="entry name" value="MFS general substrate transporter"/>
    <property type="match status" value="1"/>
</dbReference>
<comment type="subcellular location">
    <subcellularLocation>
        <location evidence="1">Cell membrane</location>
        <topology evidence="1">Multi-pass membrane protein</topology>
    </subcellularLocation>
</comment>
<evidence type="ECO:0000313" key="8">
    <source>
        <dbReference type="EMBL" id="SUM45700.1"/>
    </source>
</evidence>
<feature type="transmembrane region" description="Helical" evidence="6">
    <location>
        <begin position="47"/>
        <end position="67"/>
    </location>
</feature>
<feature type="transmembrane region" description="Helical" evidence="6">
    <location>
        <begin position="331"/>
        <end position="353"/>
    </location>
</feature>
<protein>
    <submittedName>
        <fullName evidence="8">Putative transporter, major facilitator family</fullName>
    </submittedName>
</protein>
<keyword evidence="3 6" id="KW-0812">Transmembrane</keyword>
<feature type="transmembrane region" description="Helical" evidence="6">
    <location>
        <begin position="297"/>
        <end position="319"/>
    </location>
</feature>
<dbReference type="PANTHER" id="PTHR23523">
    <property type="match status" value="1"/>
</dbReference>
<dbReference type="Proteomes" id="UP000255549">
    <property type="component" value="Unassembled WGS sequence"/>
</dbReference>
<evidence type="ECO:0000256" key="5">
    <source>
        <dbReference type="ARBA" id="ARBA00023136"/>
    </source>
</evidence>
<dbReference type="EMBL" id="UHDP01000003">
    <property type="protein sequence ID" value="SUM45700.1"/>
    <property type="molecule type" value="Genomic_DNA"/>
</dbReference>
<dbReference type="Pfam" id="PF07690">
    <property type="entry name" value="MFS_1"/>
    <property type="match status" value="1"/>
</dbReference>
<feature type="transmembrane region" description="Helical" evidence="6">
    <location>
        <begin position="131"/>
        <end position="154"/>
    </location>
</feature>
<keyword evidence="5 6" id="KW-0472">Membrane</keyword>
<dbReference type="RefSeq" id="WP_019168424.1">
    <property type="nucleotide sequence ID" value="NZ_CAIB01000145.1"/>
</dbReference>
<keyword evidence="4 6" id="KW-1133">Transmembrane helix</keyword>
<keyword evidence="9" id="KW-1185">Reference proteome</keyword>
<dbReference type="InterPro" id="IPR011701">
    <property type="entry name" value="MFS"/>
</dbReference>
<dbReference type="OrthoDB" id="9797740at2"/>
<feature type="transmembrane region" description="Helical" evidence="6">
    <location>
        <begin position="101"/>
        <end position="119"/>
    </location>
</feature>
<sequence>MEQQSNRINWLLFIGIMLIAANLRAPITSVGVVLPAIKDTLNLSNTAVSLISIIPLLAFAVISSVVAKVSHRFGMARSLFVALLLILFGVILRSMTEVSLLYIGTILIGIGIAFGNVLAPGMIKSKFPYRIGIMTGYYTVVMNIFGALSSYGAAPLLKNYNYSIALGSIGIVTFIAVLVWTFQLRHHTAQKRVDLSDAVNVWKSPLSWQITLLMGGQSLIFYSLINWLPEFLLSYDIPVSRAGLYLSILQIAIIPLTFVTPIFAARLKNQVLPIAFTGILFTVTILILMFAPRMALLSLIIIGIALGIAFGLVNTLFSLRTESGLTAAKLAGMSQAVGYLFACIGPLFFGVLHDWTGQWFVSLFVLLVTALAIMTIGARSGRNTTIEKTLGK</sequence>
<feature type="transmembrane region" description="Helical" evidence="6">
    <location>
        <begin position="79"/>
        <end position="95"/>
    </location>
</feature>
<evidence type="ECO:0000259" key="7">
    <source>
        <dbReference type="PROSITE" id="PS50850"/>
    </source>
</evidence>
<dbReference type="AlphaFoldDB" id="A0A380G5T2"/>
<keyword evidence="2" id="KW-0813">Transport</keyword>
<gene>
    <name evidence="8" type="primary">yeaN_2</name>
    <name evidence="8" type="ORF">NCTC11048_00688</name>
</gene>
<proteinExistence type="predicted"/>
<evidence type="ECO:0000256" key="1">
    <source>
        <dbReference type="ARBA" id="ARBA00004651"/>
    </source>
</evidence>
<feature type="transmembrane region" description="Helical" evidence="6">
    <location>
        <begin position="206"/>
        <end position="225"/>
    </location>
</feature>
<dbReference type="PANTHER" id="PTHR23523:SF2">
    <property type="entry name" value="2-NITROIMIDAZOLE TRANSPORTER"/>
    <property type="match status" value="1"/>
</dbReference>
<dbReference type="GO" id="GO:0005886">
    <property type="term" value="C:plasma membrane"/>
    <property type="evidence" value="ECO:0007669"/>
    <property type="project" value="UniProtKB-SubCell"/>
</dbReference>
<dbReference type="PROSITE" id="PS50850">
    <property type="entry name" value="MFS"/>
    <property type="match status" value="1"/>
</dbReference>
<dbReference type="InterPro" id="IPR036259">
    <property type="entry name" value="MFS_trans_sf"/>
</dbReference>